<gene>
    <name evidence="1" type="ORF">KSL82_03795</name>
</gene>
<accession>A0ABS6IU24</accession>
<dbReference type="InterPro" id="IPR002678">
    <property type="entry name" value="DUF34/NIF3"/>
</dbReference>
<dbReference type="Proteomes" id="UP001196248">
    <property type="component" value="Unassembled WGS sequence"/>
</dbReference>
<name>A0ABS6IU24_9LACO</name>
<dbReference type="NCBIfam" id="TIGR00486">
    <property type="entry name" value="YbgI_SA1388"/>
    <property type="match status" value="1"/>
</dbReference>
<dbReference type="PANTHER" id="PTHR13799:SF14">
    <property type="entry name" value="GTP CYCLOHYDROLASE 1 TYPE 2 HOMOLOG"/>
    <property type="match status" value="1"/>
</dbReference>
<evidence type="ECO:0000313" key="2">
    <source>
        <dbReference type="Proteomes" id="UP001196248"/>
    </source>
</evidence>
<proteinExistence type="predicted"/>
<evidence type="ECO:0000313" key="1">
    <source>
        <dbReference type="EMBL" id="MBU9695036.1"/>
    </source>
</evidence>
<keyword evidence="2" id="KW-1185">Reference proteome</keyword>
<dbReference type="RefSeq" id="WP_216972221.1">
    <property type="nucleotide sequence ID" value="NZ_JAHPJJ010000008.1"/>
</dbReference>
<sequence length="279" mass="31310">MTTGNELIQRFEQFASPQLAESWDNPGLQLGNPDRPIKRLMTTLDVRPEVVHEAIKQNVDFIFAHHPVMFHPAKNLDTRVPQNEMYAQLLSHEITVYAAHTNLDTANGGMNDWLAAKLRLTNLKPLVEAGVDPVSGQPVGMGRIGTLNGSMTTKEFARYCMRIFNVNGLRWLAAPTDLDKPIHRVAVLGGAGQDFWQVAVDKGADAYVTGDVTYHFAHDMVANHLMVIDPGHHIEAICEPQSAKLFNQWKQENNWDFTIVQNQLNTDPFNFMVNNEGKN</sequence>
<protein>
    <submittedName>
        <fullName evidence="1">Nif3-like dinuclear metal center hexameric protein</fullName>
    </submittedName>
</protein>
<organism evidence="1 2">
    <name type="scientific">Limosilactobacillus portuensis</name>
    <dbReference type="NCBI Taxonomy" id="2742601"/>
    <lineage>
        <taxon>Bacteria</taxon>
        <taxon>Bacillati</taxon>
        <taxon>Bacillota</taxon>
        <taxon>Bacilli</taxon>
        <taxon>Lactobacillales</taxon>
        <taxon>Lactobacillaceae</taxon>
        <taxon>Limosilactobacillus</taxon>
    </lineage>
</organism>
<comment type="caution">
    <text evidence="1">The sequence shown here is derived from an EMBL/GenBank/DDBJ whole genome shotgun (WGS) entry which is preliminary data.</text>
</comment>
<dbReference type="PANTHER" id="PTHR13799">
    <property type="entry name" value="NGG1 INTERACTING FACTOR 3"/>
    <property type="match status" value="1"/>
</dbReference>
<dbReference type="Pfam" id="PF01784">
    <property type="entry name" value="DUF34_NIF3"/>
    <property type="match status" value="1"/>
</dbReference>
<dbReference type="EMBL" id="JAHPJJ010000008">
    <property type="protein sequence ID" value="MBU9695036.1"/>
    <property type="molecule type" value="Genomic_DNA"/>
</dbReference>
<reference evidence="1 2" key="1">
    <citation type="submission" date="2021-06" db="EMBL/GenBank/DDBJ databases">
        <title>Limosilactobacillus angelus sp. nov., isolated from the human vagina.</title>
        <authorList>
            <person name="Chen Y.-S."/>
        </authorList>
    </citation>
    <scope>NUCLEOTIDE SEQUENCE [LARGE SCALE GENOMIC DNA]</scope>
    <source>
        <strain evidence="1 2">P5L02</strain>
    </source>
</reference>